<dbReference type="Pfam" id="PF07687">
    <property type="entry name" value="M20_dimer"/>
    <property type="match status" value="1"/>
</dbReference>
<dbReference type="InterPro" id="IPR011650">
    <property type="entry name" value="Peptidase_M20_dimer"/>
</dbReference>
<evidence type="ECO:0000313" key="3">
    <source>
        <dbReference type="EMBL" id="MDF3839289.1"/>
    </source>
</evidence>
<dbReference type="CDD" id="cd05666">
    <property type="entry name" value="M20_Acy1-like"/>
    <property type="match status" value="1"/>
</dbReference>
<feature type="domain" description="Peptidase M20 dimerisation" evidence="2">
    <location>
        <begin position="187"/>
        <end position="279"/>
    </location>
</feature>
<dbReference type="EMBL" id="JARJLM010000670">
    <property type="protein sequence ID" value="MDF3839289.1"/>
    <property type="molecule type" value="Genomic_DNA"/>
</dbReference>
<protein>
    <submittedName>
        <fullName evidence="3">M20 family metallopeptidase</fullName>
    </submittedName>
</protein>
<comment type="caution">
    <text evidence="3">The sequence shown here is derived from an EMBL/GenBank/DDBJ whole genome shotgun (WGS) entry which is preliminary data.</text>
</comment>
<dbReference type="Proteomes" id="UP001216674">
    <property type="component" value="Unassembled WGS sequence"/>
</dbReference>
<sequence length="405" mass="43526">MADTGREPKPAPDFMALRRDIHQHPELGYSEHRTSALVADCLREWGYQVETGIGKTGLVATLVRGSGQRRLGIRADMDALPIQERTGLPWASVRAGVMHACGHDGHTATLLSAAWHIAHDVEFDGTLHLIFQPAEEGGGGARAMIDDGLFERFPCDAVFALHNMPGVEQGRLQFREGPALASSDQIIITLRGTGGHGAIPHEANDPVVVAAALVMSLQTVVSRNVDPLQSGVVTVGSIQAGQAANVIPGEAVLKVSVRALDRAVRTMLLERIETLTKGHAQSFGMEAQVSQVTSEGYPVLVNTPIATDFARQVAVELLGESKVECAAPRMNSEDFAFMLEKIPGCYFFIGNGDGGDGNVHGACMVHNAGYDFNDANIEAGSRYWVLLVQRFFGDARFNPEPSEQP</sequence>
<evidence type="ECO:0000256" key="1">
    <source>
        <dbReference type="ARBA" id="ARBA00022801"/>
    </source>
</evidence>
<organism evidence="3 4">
    <name type="scientific">Cupriavidus basilensis</name>
    <dbReference type="NCBI Taxonomy" id="68895"/>
    <lineage>
        <taxon>Bacteria</taxon>
        <taxon>Pseudomonadati</taxon>
        <taxon>Pseudomonadota</taxon>
        <taxon>Betaproteobacteria</taxon>
        <taxon>Burkholderiales</taxon>
        <taxon>Burkholderiaceae</taxon>
        <taxon>Cupriavidus</taxon>
    </lineage>
</organism>
<dbReference type="PANTHER" id="PTHR11014:SF63">
    <property type="entry name" value="METALLOPEPTIDASE, PUTATIVE (AFU_ORTHOLOGUE AFUA_6G09600)-RELATED"/>
    <property type="match status" value="1"/>
</dbReference>
<accession>A0ABT6B3J1</accession>
<dbReference type="Pfam" id="PF01546">
    <property type="entry name" value="Peptidase_M20"/>
    <property type="match status" value="1"/>
</dbReference>
<name>A0ABT6B3J1_9BURK</name>
<dbReference type="NCBIfam" id="TIGR01891">
    <property type="entry name" value="amidohydrolases"/>
    <property type="match status" value="1"/>
</dbReference>
<dbReference type="RefSeq" id="WP_276269039.1">
    <property type="nucleotide sequence ID" value="NZ_JARJLM010000670.1"/>
</dbReference>
<evidence type="ECO:0000313" key="4">
    <source>
        <dbReference type="Proteomes" id="UP001216674"/>
    </source>
</evidence>
<dbReference type="InterPro" id="IPR002933">
    <property type="entry name" value="Peptidase_M20"/>
</dbReference>
<keyword evidence="4" id="KW-1185">Reference proteome</keyword>
<dbReference type="InterPro" id="IPR017439">
    <property type="entry name" value="Amidohydrolase"/>
</dbReference>
<dbReference type="PIRSF" id="PIRSF005962">
    <property type="entry name" value="Pept_M20D_amidohydro"/>
    <property type="match status" value="1"/>
</dbReference>
<dbReference type="SUPFAM" id="SSF53187">
    <property type="entry name" value="Zn-dependent exopeptidases"/>
    <property type="match status" value="1"/>
</dbReference>
<proteinExistence type="predicted"/>
<reference evidence="3 4" key="1">
    <citation type="submission" date="2023-03" db="EMBL/GenBank/DDBJ databases">
        <title>Draft assemblies of triclosan tolerant bacteria isolated from returned activated sludge.</title>
        <authorList>
            <person name="Van Hamelsveld S."/>
        </authorList>
    </citation>
    <scope>NUCLEOTIDE SEQUENCE [LARGE SCALE GENOMIC DNA]</scope>
    <source>
        <strain evidence="3 4">GW210010_S58</strain>
    </source>
</reference>
<dbReference type="SUPFAM" id="SSF55031">
    <property type="entry name" value="Bacterial exopeptidase dimerisation domain"/>
    <property type="match status" value="1"/>
</dbReference>
<dbReference type="PANTHER" id="PTHR11014">
    <property type="entry name" value="PEPTIDASE M20 FAMILY MEMBER"/>
    <property type="match status" value="1"/>
</dbReference>
<keyword evidence="1" id="KW-0378">Hydrolase</keyword>
<gene>
    <name evidence="3" type="ORF">P3W85_41090</name>
</gene>
<evidence type="ECO:0000259" key="2">
    <source>
        <dbReference type="Pfam" id="PF07687"/>
    </source>
</evidence>
<dbReference type="Gene3D" id="3.40.630.10">
    <property type="entry name" value="Zn peptidases"/>
    <property type="match status" value="1"/>
</dbReference>
<dbReference type="InterPro" id="IPR036264">
    <property type="entry name" value="Bact_exopeptidase_dim_dom"/>
</dbReference>
<dbReference type="Gene3D" id="3.30.70.360">
    <property type="match status" value="1"/>
</dbReference>